<organism evidence="2 3">
    <name type="scientific">Eumeta variegata</name>
    <name type="common">Bagworm moth</name>
    <name type="synonym">Eumeta japonica</name>
    <dbReference type="NCBI Taxonomy" id="151549"/>
    <lineage>
        <taxon>Eukaryota</taxon>
        <taxon>Metazoa</taxon>
        <taxon>Ecdysozoa</taxon>
        <taxon>Arthropoda</taxon>
        <taxon>Hexapoda</taxon>
        <taxon>Insecta</taxon>
        <taxon>Pterygota</taxon>
        <taxon>Neoptera</taxon>
        <taxon>Endopterygota</taxon>
        <taxon>Lepidoptera</taxon>
        <taxon>Glossata</taxon>
        <taxon>Ditrysia</taxon>
        <taxon>Tineoidea</taxon>
        <taxon>Psychidae</taxon>
        <taxon>Oiketicinae</taxon>
        <taxon>Eumeta</taxon>
    </lineage>
</organism>
<keyword evidence="3" id="KW-1185">Reference proteome</keyword>
<comment type="caution">
    <text evidence="2">The sequence shown here is derived from an EMBL/GenBank/DDBJ whole genome shotgun (WGS) entry which is preliminary data.</text>
</comment>
<sequence>MVYFAHVSVDENQYESLLRRACDATGRRSRGEIHRSKNLTQNQIRFVSGEERAAGAEGTTRVTRQTAGVRGRRCLPHGDSPRRELSMFSLLEYVS</sequence>
<dbReference type="EMBL" id="BGZK01000672">
    <property type="protein sequence ID" value="GBP55561.1"/>
    <property type="molecule type" value="Genomic_DNA"/>
</dbReference>
<accession>A0A4C1WW40</accession>
<reference evidence="2 3" key="1">
    <citation type="journal article" date="2019" name="Commun. Biol.">
        <title>The bagworm genome reveals a unique fibroin gene that provides high tensile strength.</title>
        <authorList>
            <person name="Kono N."/>
            <person name="Nakamura H."/>
            <person name="Ohtoshi R."/>
            <person name="Tomita M."/>
            <person name="Numata K."/>
            <person name="Arakawa K."/>
        </authorList>
    </citation>
    <scope>NUCLEOTIDE SEQUENCE [LARGE SCALE GENOMIC DNA]</scope>
</reference>
<name>A0A4C1WW40_EUMVA</name>
<feature type="region of interest" description="Disordered" evidence="1">
    <location>
        <begin position="52"/>
        <end position="78"/>
    </location>
</feature>
<evidence type="ECO:0000313" key="3">
    <source>
        <dbReference type="Proteomes" id="UP000299102"/>
    </source>
</evidence>
<evidence type="ECO:0000256" key="1">
    <source>
        <dbReference type="SAM" id="MobiDB-lite"/>
    </source>
</evidence>
<proteinExistence type="predicted"/>
<dbReference type="AlphaFoldDB" id="A0A4C1WW40"/>
<evidence type="ECO:0000313" key="2">
    <source>
        <dbReference type="EMBL" id="GBP55561.1"/>
    </source>
</evidence>
<protein>
    <submittedName>
        <fullName evidence="2">Uncharacterized protein</fullName>
    </submittedName>
</protein>
<gene>
    <name evidence="2" type="ORF">EVAR_34395_1</name>
</gene>
<dbReference type="Proteomes" id="UP000299102">
    <property type="component" value="Unassembled WGS sequence"/>
</dbReference>